<dbReference type="RefSeq" id="WP_256944335.1">
    <property type="nucleotide sequence ID" value="NZ_JANHNZ010000001.1"/>
</dbReference>
<keyword evidence="2" id="KW-1185">Reference proteome</keyword>
<sequence>MNKALSCRTIVGTSIIEIEQGVGLGSVQQVVVDQGVSLTFIIKTTDEANSYALLPSSQIYGIGNYAAMIQNQSVLRSISEDELNTLISNQGAIVEELVITIEGDKVGKVTDFFIDGDHEIGYLLVESDTGNNLQIDKDQLQMIGKEYIILNTNIKDNFKEVLGHSPSDSNVSSELDLFLHGENSESEFSTQTNNMLEDNLFNIDIEEDIVAEELQVSKEELNSPMEMQDFFQGSPSIIEDIVEPEPIEVSYRQQQKSLLVGQKTSKDLYDEDGLVLVEAGTIITESTINLLRKIDRKLLVKLAGCVVDDEGNY</sequence>
<proteinExistence type="predicted"/>
<reference evidence="1" key="3">
    <citation type="journal article" date="2023" name="Microbiol. Resour. Announc.">
        <title>Draft Genome Sequence of Granulicatella sp. Strain S8, Isolated from a Marine Fish, Seriola quinqueradiata.</title>
        <authorList>
            <person name="Lee M."/>
            <person name="Farooq A."/>
            <person name="Jeong J.B."/>
            <person name="Jung M.Y."/>
        </authorList>
    </citation>
    <scope>NUCLEOTIDE SEQUENCE</scope>
    <source>
        <strain evidence="1">S8</strain>
    </source>
</reference>
<evidence type="ECO:0000313" key="2">
    <source>
        <dbReference type="Proteomes" id="UP001059480"/>
    </source>
</evidence>
<dbReference type="SUPFAM" id="SSF50346">
    <property type="entry name" value="PRC-barrel domain"/>
    <property type="match status" value="1"/>
</dbReference>
<name>A0ABT1WL15_9LACT</name>
<dbReference type="EMBL" id="JANHNZ010000001">
    <property type="protein sequence ID" value="MCQ9209229.1"/>
    <property type="molecule type" value="Genomic_DNA"/>
</dbReference>
<comment type="caution">
    <text evidence="1">The sequence shown here is derived from an EMBL/GenBank/DDBJ whole genome shotgun (WGS) entry which is preliminary data.</text>
</comment>
<gene>
    <name evidence="1" type="ORF">NPA36_01435</name>
</gene>
<organism evidence="1 2">
    <name type="scientific">Granulicatella seriolae</name>
    <dbReference type="NCBI Taxonomy" id="2967226"/>
    <lineage>
        <taxon>Bacteria</taxon>
        <taxon>Bacillati</taxon>
        <taxon>Bacillota</taxon>
        <taxon>Bacilli</taxon>
        <taxon>Lactobacillales</taxon>
        <taxon>Carnobacteriaceae</taxon>
        <taxon>Granulicatella</taxon>
    </lineage>
</organism>
<dbReference type="InterPro" id="IPR011033">
    <property type="entry name" value="PRC_barrel-like_sf"/>
</dbReference>
<dbReference type="Proteomes" id="UP001059480">
    <property type="component" value="Unassembled WGS sequence"/>
</dbReference>
<evidence type="ECO:0000313" key="1">
    <source>
        <dbReference type="EMBL" id="MCQ9209229.1"/>
    </source>
</evidence>
<reference evidence="1" key="2">
    <citation type="journal article" date="2023" name="Curr. Microbiol.">
        <title>Granulicatella seriolae sp. nov., a Novel Facultative Anaerobe Isolated from Yellowtail Marine Fish.</title>
        <authorList>
            <person name="Lee M."/>
            <person name="Choi Y.J."/>
            <person name="Farooq A."/>
            <person name="Jeong J.B."/>
            <person name="Jung M.Y."/>
        </authorList>
    </citation>
    <scope>NUCLEOTIDE SEQUENCE</scope>
    <source>
        <strain evidence="1">S8</strain>
    </source>
</reference>
<protein>
    <recommendedName>
        <fullName evidence="3">PRC-barrel domain-containing protein</fullName>
    </recommendedName>
</protein>
<evidence type="ECO:0008006" key="3">
    <source>
        <dbReference type="Google" id="ProtNLM"/>
    </source>
</evidence>
<reference evidence="1" key="1">
    <citation type="submission" date="2022-07" db="EMBL/GenBank/DDBJ databases">
        <authorList>
            <person name="Jung M.-Y."/>
            <person name="Lee M."/>
        </authorList>
    </citation>
    <scope>NUCLEOTIDE SEQUENCE</scope>
    <source>
        <strain evidence="1">S8</strain>
    </source>
</reference>
<accession>A0ABT1WL15</accession>